<evidence type="ECO:0000313" key="1">
    <source>
        <dbReference type="EMBL" id="KAJ9049312.1"/>
    </source>
</evidence>
<sequence>MTSSFASEFQPNFCHPLPDIDSASESGSVAQPCSNLIGREKDKPCSKKTTQAVFKEHETIKSGYVQKRYRTRKSWKTRWLVLRNHHLSVYKNEKEYELLYSIDLFKTSAISEIKKKKRPHVFGICTPDKLFYFMCIGSNEQAEWLRVLREARDSEPSVPFEKLAFASQPNKLESFHQPESEGYWDCQQMSSSASQSIHDQSDDHGNAHPMADLVSDSSEYDPDIDFSSGFKQTQVPASQGVSCLPQTPMTSPKLRSEGAPPPATSVPDIGSSVIMQGVLYKHCVGYKAWRSRWFVLRDTQLCYYKNDKEYELHGMIPRTEIHNVTLATSSSKTKNFCFKITTQGRTYKLAAPSSEERQAWIQALTLPASLPAPTMSG</sequence>
<comment type="caution">
    <text evidence="1">The sequence shown here is derived from an EMBL/GenBank/DDBJ whole genome shotgun (WGS) entry which is preliminary data.</text>
</comment>
<proteinExistence type="predicted"/>
<evidence type="ECO:0000313" key="2">
    <source>
        <dbReference type="Proteomes" id="UP001165960"/>
    </source>
</evidence>
<accession>A0ACC2RGU5</accession>
<name>A0ACC2RGU5_9FUNG</name>
<protein>
    <submittedName>
        <fullName evidence="1">Uncharacterized protein</fullName>
    </submittedName>
</protein>
<organism evidence="1 2">
    <name type="scientific">Entomophthora muscae</name>
    <dbReference type="NCBI Taxonomy" id="34485"/>
    <lineage>
        <taxon>Eukaryota</taxon>
        <taxon>Fungi</taxon>
        <taxon>Fungi incertae sedis</taxon>
        <taxon>Zoopagomycota</taxon>
        <taxon>Entomophthoromycotina</taxon>
        <taxon>Entomophthoromycetes</taxon>
        <taxon>Entomophthorales</taxon>
        <taxon>Entomophthoraceae</taxon>
        <taxon>Entomophthora</taxon>
    </lineage>
</organism>
<dbReference type="EMBL" id="QTSX02007247">
    <property type="protein sequence ID" value="KAJ9049312.1"/>
    <property type="molecule type" value="Genomic_DNA"/>
</dbReference>
<gene>
    <name evidence="1" type="ORF">DSO57_1025834</name>
</gene>
<keyword evidence="2" id="KW-1185">Reference proteome</keyword>
<reference evidence="1" key="1">
    <citation type="submission" date="2022-04" db="EMBL/GenBank/DDBJ databases">
        <title>Genome of the entomopathogenic fungus Entomophthora muscae.</title>
        <authorList>
            <person name="Elya C."/>
            <person name="Lovett B.R."/>
            <person name="Lee E."/>
            <person name="Macias A.M."/>
            <person name="Hajek A.E."/>
            <person name="De Bivort B.L."/>
            <person name="Kasson M.T."/>
            <person name="De Fine Licht H.H."/>
            <person name="Stajich J.E."/>
        </authorList>
    </citation>
    <scope>NUCLEOTIDE SEQUENCE</scope>
    <source>
        <strain evidence="1">Berkeley</strain>
    </source>
</reference>
<dbReference type="Proteomes" id="UP001165960">
    <property type="component" value="Unassembled WGS sequence"/>
</dbReference>